<dbReference type="Gene3D" id="3.30.460.10">
    <property type="entry name" value="Beta Polymerase, domain 2"/>
    <property type="match status" value="1"/>
</dbReference>
<dbReference type="SUPFAM" id="SSF81301">
    <property type="entry name" value="Nucleotidyltransferase"/>
    <property type="match status" value="1"/>
</dbReference>
<dbReference type="Pfam" id="PF18765">
    <property type="entry name" value="Polbeta"/>
    <property type="match status" value="1"/>
</dbReference>
<dbReference type="AlphaFoldDB" id="A0A830GT12"/>
<sequence>MLESVKLWERKNEDYRRNRSTYLAEIKRIAEAHGGKAYLFGSEAKGEAIAASDVDILVEIPDQEDRLMVLLELRKSIRNTKFEFHILNETDAAIFKRLIKYYVEI</sequence>
<organism evidence="2 3">
    <name type="scientific">Thermocladium modestius</name>
    <dbReference type="NCBI Taxonomy" id="62609"/>
    <lineage>
        <taxon>Archaea</taxon>
        <taxon>Thermoproteota</taxon>
        <taxon>Thermoprotei</taxon>
        <taxon>Thermoproteales</taxon>
        <taxon>Thermoproteaceae</taxon>
        <taxon>Thermocladium</taxon>
    </lineage>
</organism>
<protein>
    <recommendedName>
        <fullName evidence="1">Polymerase beta nucleotidyltransferase domain-containing protein</fullName>
    </recommendedName>
</protein>
<reference evidence="2" key="1">
    <citation type="journal article" date="2014" name="Int. J. Syst. Evol. Microbiol.">
        <title>Complete genome sequence of Corynebacterium casei LMG S-19264T (=DSM 44701T), isolated from a smear-ripened cheese.</title>
        <authorList>
            <consortium name="US DOE Joint Genome Institute (JGI-PGF)"/>
            <person name="Walter F."/>
            <person name="Albersmeier A."/>
            <person name="Kalinowski J."/>
            <person name="Ruckert C."/>
        </authorList>
    </citation>
    <scope>NUCLEOTIDE SEQUENCE</scope>
    <source>
        <strain evidence="2">JCM 10088</strain>
    </source>
</reference>
<keyword evidence="3" id="KW-1185">Reference proteome</keyword>
<dbReference type="EMBL" id="BMNL01000001">
    <property type="protein sequence ID" value="GGP19965.1"/>
    <property type="molecule type" value="Genomic_DNA"/>
</dbReference>
<dbReference type="Proteomes" id="UP000610960">
    <property type="component" value="Unassembled WGS sequence"/>
</dbReference>
<name>A0A830GT12_9CREN</name>
<dbReference type="InterPro" id="IPR041633">
    <property type="entry name" value="Polbeta"/>
</dbReference>
<evidence type="ECO:0000313" key="3">
    <source>
        <dbReference type="Proteomes" id="UP000610960"/>
    </source>
</evidence>
<proteinExistence type="predicted"/>
<accession>A0A830GT12</accession>
<evidence type="ECO:0000313" key="2">
    <source>
        <dbReference type="EMBL" id="GGP19965.1"/>
    </source>
</evidence>
<dbReference type="OrthoDB" id="9287at2157"/>
<dbReference type="RefSeq" id="WP_162508484.1">
    <property type="nucleotide sequence ID" value="NZ_BMNL01000001.1"/>
</dbReference>
<feature type="domain" description="Polymerase beta nucleotidyltransferase" evidence="1">
    <location>
        <begin position="35"/>
        <end position="100"/>
    </location>
</feature>
<dbReference type="InterPro" id="IPR043519">
    <property type="entry name" value="NT_sf"/>
</dbReference>
<gene>
    <name evidence="2" type="ORF">GCM10007981_05800</name>
</gene>
<reference evidence="2" key="2">
    <citation type="submission" date="2020-09" db="EMBL/GenBank/DDBJ databases">
        <authorList>
            <person name="Sun Q."/>
            <person name="Ohkuma M."/>
        </authorList>
    </citation>
    <scope>NUCLEOTIDE SEQUENCE</scope>
    <source>
        <strain evidence="2">JCM 10088</strain>
    </source>
</reference>
<evidence type="ECO:0000259" key="1">
    <source>
        <dbReference type="Pfam" id="PF18765"/>
    </source>
</evidence>
<dbReference type="CDD" id="cd05403">
    <property type="entry name" value="NT_KNTase_like"/>
    <property type="match status" value="1"/>
</dbReference>
<comment type="caution">
    <text evidence="2">The sequence shown here is derived from an EMBL/GenBank/DDBJ whole genome shotgun (WGS) entry which is preliminary data.</text>
</comment>